<feature type="signal peptide" evidence="1">
    <location>
        <begin position="1"/>
        <end position="25"/>
    </location>
</feature>
<proteinExistence type="predicted"/>
<evidence type="ECO:0000256" key="1">
    <source>
        <dbReference type="SAM" id="SignalP"/>
    </source>
</evidence>
<reference evidence="2" key="1">
    <citation type="submission" date="2022-03" db="EMBL/GenBank/DDBJ databases">
        <authorList>
            <person name="Martin C."/>
        </authorList>
    </citation>
    <scope>NUCLEOTIDE SEQUENCE</scope>
</reference>
<sequence length="239" mass="26753">MHQIQFTEVLALATIILTLLDGVLSSACNERNALTGIQGCLTFIKDSDLELVDLGGLTSQQWDEQCNDYKATVQCIKRTVEGCSPEISKTPLRAISDLKRTIGRICDDEGFQAQYRRHSSCYNTHGEEMGNCLHTFQTEMKEFVDRATYGNTSLKAMCQSYDKALLCVTLKIYDCGTDATNTFTEMTKILLPEPISQGCKTRDYSASAVEYRVYSSGRHILADSFVILFVLSLRTLLHL</sequence>
<gene>
    <name evidence="2" type="ORF">OFUS_LOCUS9592</name>
</gene>
<evidence type="ECO:0000313" key="3">
    <source>
        <dbReference type="Proteomes" id="UP000749559"/>
    </source>
</evidence>
<accession>A0A8S4NRD8</accession>
<keyword evidence="1" id="KW-0732">Signal</keyword>
<dbReference type="Proteomes" id="UP000749559">
    <property type="component" value="Unassembled WGS sequence"/>
</dbReference>
<evidence type="ECO:0000313" key="2">
    <source>
        <dbReference type="EMBL" id="CAH1783234.1"/>
    </source>
</evidence>
<keyword evidence="3" id="KW-1185">Reference proteome</keyword>
<comment type="caution">
    <text evidence="2">The sequence shown here is derived from an EMBL/GenBank/DDBJ whole genome shotgun (WGS) entry which is preliminary data.</text>
</comment>
<dbReference type="EMBL" id="CAIIXF020000005">
    <property type="protein sequence ID" value="CAH1783234.1"/>
    <property type="molecule type" value="Genomic_DNA"/>
</dbReference>
<organism evidence="2 3">
    <name type="scientific">Owenia fusiformis</name>
    <name type="common">Polychaete worm</name>
    <dbReference type="NCBI Taxonomy" id="6347"/>
    <lineage>
        <taxon>Eukaryota</taxon>
        <taxon>Metazoa</taxon>
        <taxon>Spiralia</taxon>
        <taxon>Lophotrochozoa</taxon>
        <taxon>Annelida</taxon>
        <taxon>Polychaeta</taxon>
        <taxon>Sedentaria</taxon>
        <taxon>Canalipalpata</taxon>
        <taxon>Sabellida</taxon>
        <taxon>Oweniida</taxon>
        <taxon>Oweniidae</taxon>
        <taxon>Owenia</taxon>
    </lineage>
</organism>
<protein>
    <submittedName>
        <fullName evidence="2">Uncharacterized protein</fullName>
    </submittedName>
</protein>
<dbReference type="AlphaFoldDB" id="A0A8S4NRD8"/>
<dbReference type="PANTHER" id="PTHR33964:SF1">
    <property type="entry name" value="RE45066P"/>
    <property type="match status" value="1"/>
</dbReference>
<name>A0A8S4NRD8_OWEFU</name>
<feature type="chain" id="PRO_5035826649" evidence="1">
    <location>
        <begin position="26"/>
        <end position="239"/>
    </location>
</feature>
<dbReference type="PANTHER" id="PTHR33964">
    <property type="entry name" value="RE45066P-RELATED"/>
    <property type="match status" value="1"/>
</dbReference>